<accession>A0AAQ3MED7</accession>
<evidence type="ECO:0000313" key="3">
    <source>
        <dbReference type="Proteomes" id="UP001374535"/>
    </source>
</evidence>
<keyword evidence="1" id="KW-0812">Transmembrane</keyword>
<keyword evidence="3" id="KW-1185">Reference proteome</keyword>
<dbReference type="EMBL" id="CP144690">
    <property type="protein sequence ID" value="WVY89492.1"/>
    <property type="molecule type" value="Genomic_DNA"/>
</dbReference>
<name>A0AAQ3MED7_VIGMU</name>
<gene>
    <name evidence="2" type="ORF">V8G54_035006</name>
</gene>
<evidence type="ECO:0000256" key="1">
    <source>
        <dbReference type="SAM" id="Phobius"/>
    </source>
</evidence>
<keyword evidence="1" id="KW-1133">Transmembrane helix</keyword>
<organism evidence="2 3">
    <name type="scientific">Vigna mungo</name>
    <name type="common">Black gram</name>
    <name type="synonym">Phaseolus mungo</name>
    <dbReference type="NCBI Taxonomy" id="3915"/>
    <lineage>
        <taxon>Eukaryota</taxon>
        <taxon>Viridiplantae</taxon>
        <taxon>Streptophyta</taxon>
        <taxon>Embryophyta</taxon>
        <taxon>Tracheophyta</taxon>
        <taxon>Spermatophyta</taxon>
        <taxon>Magnoliopsida</taxon>
        <taxon>eudicotyledons</taxon>
        <taxon>Gunneridae</taxon>
        <taxon>Pentapetalae</taxon>
        <taxon>rosids</taxon>
        <taxon>fabids</taxon>
        <taxon>Fabales</taxon>
        <taxon>Fabaceae</taxon>
        <taxon>Papilionoideae</taxon>
        <taxon>50 kb inversion clade</taxon>
        <taxon>NPAAA clade</taxon>
        <taxon>indigoferoid/millettioid clade</taxon>
        <taxon>Phaseoleae</taxon>
        <taxon>Vigna</taxon>
    </lineage>
</organism>
<protein>
    <submittedName>
        <fullName evidence="2">Uncharacterized protein</fullName>
    </submittedName>
</protein>
<dbReference type="Proteomes" id="UP001374535">
    <property type="component" value="Chromosome 11"/>
</dbReference>
<dbReference type="AlphaFoldDB" id="A0AAQ3MED7"/>
<proteinExistence type="predicted"/>
<reference evidence="2 3" key="1">
    <citation type="journal article" date="2023" name="Life. Sci Alliance">
        <title>Evolutionary insights into 3D genome organization and epigenetic landscape of Vigna mungo.</title>
        <authorList>
            <person name="Junaid A."/>
            <person name="Singh B."/>
            <person name="Bhatia S."/>
        </authorList>
    </citation>
    <scope>NUCLEOTIDE SEQUENCE [LARGE SCALE GENOMIC DNA]</scope>
    <source>
        <strain evidence="2">Urdbean</strain>
    </source>
</reference>
<sequence length="135" mass="15894">METFSHFLSTSPICWSLDVHPMAPSIVQFSQSHKAIHLKKFQKFQISSSDQNHIIIIIIIIIIIYFFGRKKNVPCLCTFHSRWQWGNALLCPSVWPSSDLFTERKKKGKINFTIFPYFNNLKLVNKTRENKRCTF</sequence>
<keyword evidence="1" id="KW-0472">Membrane</keyword>
<feature type="transmembrane region" description="Helical" evidence="1">
    <location>
        <begin position="52"/>
        <end position="68"/>
    </location>
</feature>
<evidence type="ECO:0000313" key="2">
    <source>
        <dbReference type="EMBL" id="WVY89492.1"/>
    </source>
</evidence>